<name>A0A9E8MXE0_9FLAO</name>
<gene>
    <name evidence="2" type="ORF">N7U66_02810</name>
</gene>
<accession>A0A9E8MXE0</accession>
<proteinExistence type="predicted"/>
<feature type="chain" id="PRO_5038519030" description="Lipocalin-like domain-containing protein" evidence="1">
    <location>
        <begin position="20"/>
        <end position="125"/>
    </location>
</feature>
<dbReference type="EMBL" id="CP113088">
    <property type="protein sequence ID" value="WAC02634.1"/>
    <property type="molecule type" value="Genomic_DNA"/>
</dbReference>
<evidence type="ECO:0000313" key="2">
    <source>
        <dbReference type="EMBL" id="WAC02634.1"/>
    </source>
</evidence>
<dbReference type="AlphaFoldDB" id="A0A9E8MXE0"/>
<evidence type="ECO:0000313" key="3">
    <source>
        <dbReference type="Proteomes" id="UP001164705"/>
    </source>
</evidence>
<reference evidence="2" key="1">
    <citation type="submission" date="2022-11" db="EMBL/GenBank/DDBJ databases">
        <title>Lacinutrix neustonica HL-RS19T sp. nov., isolated from the surface microlayer sample of brackish Lake Shihwa.</title>
        <authorList>
            <person name="Choi J.Y."/>
            <person name="Hwang C.Y."/>
        </authorList>
    </citation>
    <scope>NUCLEOTIDE SEQUENCE</scope>
    <source>
        <strain evidence="2">HL-RS19</strain>
    </source>
</reference>
<dbReference type="Proteomes" id="UP001164705">
    <property type="component" value="Chromosome"/>
</dbReference>
<dbReference type="PROSITE" id="PS51257">
    <property type="entry name" value="PROKAR_LIPOPROTEIN"/>
    <property type="match status" value="1"/>
</dbReference>
<sequence length="125" mass="13460">MKKLNVLLIALFLVLSACTSDDDTTDAPIASESILGTWIGQDVDYTGASTTTGQGQSINSTFVGEAYDVDYTLTFTEDPNQVVSNGSYSIELTTTTLGQTQTNTVENLEFLGNGSWSLSRKPINY</sequence>
<evidence type="ECO:0000256" key="1">
    <source>
        <dbReference type="SAM" id="SignalP"/>
    </source>
</evidence>
<evidence type="ECO:0008006" key="4">
    <source>
        <dbReference type="Google" id="ProtNLM"/>
    </source>
</evidence>
<keyword evidence="3" id="KW-1185">Reference proteome</keyword>
<dbReference type="KEGG" id="lnu:N7U66_02810"/>
<feature type="signal peptide" evidence="1">
    <location>
        <begin position="1"/>
        <end position="19"/>
    </location>
</feature>
<protein>
    <recommendedName>
        <fullName evidence="4">Lipocalin-like domain-containing protein</fullName>
    </recommendedName>
</protein>
<keyword evidence="1" id="KW-0732">Signal</keyword>
<dbReference type="RefSeq" id="WP_267677231.1">
    <property type="nucleotide sequence ID" value="NZ_CP113088.1"/>
</dbReference>
<organism evidence="2 3">
    <name type="scientific">Lacinutrix neustonica</name>
    <dbReference type="NCBI Taxonomy" id="2980107"/>
    <lineage>
        <taxon>Bacteria</taxon>
        <taxon>Pseudomonadati</taxon>
        <taxon>Bacteroidota</taxon>
        <taxon>Flavobacteriia</taxon>
        <taxon>Flavobacteriales</taxon>
        <taxon>Flavobacteriaceae</taxon>
        <taxon>Lacinutrix</taxon>
    </lineage>
</organism>